<dbReference type="EMBL" id="CAJPVJ010029169">
    <property type="protein sequence ID" value="CAG2179878.1"/>
    <property type="molecule type" value="Genomic_DNA"/>
</dbReference>
<comment type="similarity">
    <text evidence="2">Belongs to the short-chain dehydrogenases/reductases (SDR) family.</text>
</comment>
<dbReference type="InterPro" id="IPR002347">
    <property type="entry name" value="SDR_fam"/>
</dbReference>
<evidence type="ECO:0000256" key="1">
    <source>
        <dbReference type="ARBA" id="ARBA00023002"/>
    </source>
</evidence>
<dbReference type="GO" id="GO:0016491">
    <property type="term" value="F:oxidoreductase activity"/>
    <property type="evidence" value="ECO:0007669"/>
    <property type="project" value="UniProtKB-KW"/>
</dbReference>
<keyword evidence="1" id="KW-0560">Oxidoreductase</keyword>
<accession>A0A7R9MMS4</accession>
<dbReference type="PANTHER" id="PTHR43157:SF73">
    <property type="entry name" value="WW DOMAIN-CONTAINING OXIDOREDUCTASE-LIKE PROTEIN"/>
    <property type="match status" value="1"/>
</dbReference>
<proteinExistence type="inferred from homology"/>
<name>A0A7R9MMS4_9ACAR</name>
<dbReference type="OrthoDB" id="191139at2759"/>
<organism evidence="3">
    <name type="scientific">Oppiella nova</name>
    <dbReference type="NCBI Taxonomy" id="334625"/>
    <lineage>
        <taxon>Eukaryota</taxon>
        <taxon>Metazoa</taxon>
        <taxon>Ecdysozoa</taxon>
        <taxon>Arthropoda</taxon>
        <taxon>Chelicerata</taxon>
        <taxon>Arachnida</taxon>
        <taxon>Acari</taxon>
        <taxon>Acariformes</taxon>
        <taxon>Sarcoptiformes</taxon>
        <taxon>Oribatida</taxon>
        <taxon>Brachypylina</taxon>
        <taxon>Oppioidea</taxon>
        <taxon>Oppiidae</taxon>
        <taxon>Oppiella</taxon>
    </lineage>
</organism>
<dbReference type="Proteomes" id="UP000728032">
    <property type="component" value="Unassembled WGS sequence"/>
</dbReference>
<reference evidence="3" key="1">
    <citation type="submission" date="2020-11" db="EMBL/GenBank/DDBJ databases">
        <authorList>
            <person name="Tran Van P."/>
        </authorList>
    </citation>
    <scope>NUCLEOTIDE SEQUENCE</scope>
</reference>
<dbReference type="EMBL" id="OC943994">
    <property type="protein sequence ID" value="CAD7662741.1"/>
    <property type="molecule type" value="Genomic_DNA"/>
</dbReference>
<dbReference type="AlphaFoldDB" id="A0A7R9MMS4"/>
<evidence type="ECO:0000313" key="4">
    <source>
        <dbReference type="Proteomes" id="UP000728032"/>
    </source>
</evidence>
<dbReference type="PRINTS" id="PR00081">
    <property type="entry name" value="GDHRDH"/>
</dbReference>
<evidence type="ECO:0000313" key="3">
    <source>
        <dbReference type="EMBL" id="CAD7662741.1"/>
    </source>
</evidence>
<keyword evidence="4" id="KW-1185">Reference proteome</keyword>
<feature type="non-terminal residue" evidence="3">
    <location>
        <position position="1"/>
    </location>
</feature>
<dbReference type="Pfam" id="PF00106">
    <property type="entry name" value="adh_short"/>
    <property type="match status" value="1"/>
</dbReference>
<dbReference type="Gene3D" id="3.40.50.720">
    <property type="entry name" value="NAD(P)-binding Rossmann-like Domain"/>
    <property type="match status" value="2"/>
</dbReference>
<gene>
    <name evidence="3" type="ORF">ONB1V03_LOCUS19301</name>
</gene>
<sequence length="242" mass="27009">AYSLHPGVIITELQRNLSKFLKYLLSFFTVSIEMGVQTTLYCALEESLQNESGFYYEKCRSDTRLDGKVVVITGANTGIGKETARELSLRGAKIIIGSRDVDRGKRAVQDIQLKNPKANIIVMKLDLSSLSSVRHFAKTVSREVSTIDILMNNAGVMACPESTTEEGFEMQFGTNHLGHYLLTLSLMPLLKKSPKARIITVSSIAHMSGSIHFENINLRNKAYDPMTAYRQSKLANILFTRQ</sequence>
<dbReference type="PRINTS" id="PR00080">
    <property type="entry name" value="SDRFAMILY"/>
</dbReference>
<dbReference type="InterPro" id="IPR036291">
    <property type="entry name" value="NAD(P)-bd_dom_sf"/>
</dbReference>
<dbReference type="PANTHER" id="PTHR43157">
    <property type="entry name" value="PHOSPHATIDYLINOSITOL-GLYCAN BIOSYNTHESIS CLASS F PROTEIN-RELATED"/>
    <property type="match status" value="1"/>
</dbReference>
<feature type="non-terminal residue" evidence="3">
    <location>
        <position position="242"/>
    </location>
</feature>
<protein>
    <recommendedName>
        <fullName evidence="5">Retinol dehydrogenase 12</fullName>
    </recommendedName>
</protein>
<dbReference type="SUPFAM" id="SSF51735">
    <property type="entry name" value="NAD(P)-binding Rossmann-fold domains"/>
    <property type="match status" value="1"/>
</dbReference>
<evidence type="ECO:0000256" key="2">
    <source>
        <dbReference type="RuleBase" id="RU000363"/>
    </source>
</evidence>
<evidence type="ECO:0008006" key="5">
    <source>
        <dbReference type="Google" id="ProtNLM"/>
    </source>
</evidence>